<reference evidence="2" key="1">
    <citation type="submission" date="2020-11" db="EMBL/GenBank/DDBJ databases">
        <authorList>
            <person name="Whiteford S."/>
        </authorList>
    </citation>
    <scope>NUCLEOTIDE SEQUENCE</scope>
</reference>
<dbReference type="AlphaFoldDB" id="A0A8S4GCU4"/>
<evidence type="ECO:0000256" key="1">
    <source>
        <dbReference type="SAM" id="MobiDB-lite"/>
    </source>
</evidence>
<dbReference type="Proteomes" id="UP000653454">
    <property type="component" value="Unassembled WGS sequence"/>
</dbReference>
<evidence type="ECO:0000313" key="3">
    <source>
        <dbReference type="Proteomes" id="UP000653454"/>
    </source>
</evidence>
<gene>
    <name evidence="2" type="ORF">PLXY2_LOCUS15952</name>
</gene>
<comment type="caution">
    <text evidence="2">The sequence shown here is derived from an EMBL/GenBank/DDBJ whole genome shotgun (WGS) entry which is preliminary data.</text>
</comment>
<feature type="region of interest" description="Disordered" evidence="1">
    <location>
        <begin position="93"/>
        <end position="166"/>
    </location>
</feature>
<proteinExistence type="predicted"/>
<feature type="compositionally biased region" description="Low complexity" evidence="1">
    <location>
        <begin position="155"/>
        <end position="166"/>
    </location>
</feature>
<keyword evidence="3" id="KW-1185">Reference proteome</keyword>
<sequence>MPLKINGNPKEIPQYPLNEHTTANLDCWTGPGQELRTARGSLTALVTNDTFWYREKQPWVKDGSYPNRQAAISIDRLKPAYILCEDSTQNHVDVTPADAAREAPVGSPQPTLRSHDSTNEPSSLTSASPPTRVTRSGRAIKPPACVTPRVGGAGASLAPAASRGRI</sequence>
<evidence type="ECO:0000313" key="2">
    <source>
        <dbReference type="EMBL" id="CAG9137701.1"/>
    </source>
</evidence>
<dbReference type="EMBL" id="CAJHNJ030000391">
    <property type="protein sequence ID" value="CAG9137701.1"/>
    <property type="molecule type" value="Genomic_DNA"/>
</dbReference>
<protein>
    <submittedName>
        <fullName evidence="2">(diamondback moth) hypothetical protein</fullName>
    </submittedName>
</protein>
<name>A0A8S4GCU4_PLUXY</name>
<organism evidence="2 3">
    <name type="scientific">Plutella xylostella</name>
    <name type="common">Diamondback moth</name>
    <name type="synonym">Plutella maculipennis</name>
    <dbReference type="NCBI Taxonomy" id="51655"/>
    <lineage>
        <taxon>Eukaryota</taxon>
        <taxon>Metazoa</taxon>
        <taxon>Ecdysozoa</taxon>
        <taxon>Arthropoda</taxon>
        <taxon>Hexapoda</taxon>
        <taxon>Insecta</taxon>
        <taxon>Pterygota</taxon>
        <taxon>Neoptera</taxon>
        <taxon>Endopterygota</taxon>
        <taxon>Lepidoptera</taxon>
        <taxon>Glossata</taxon>
        <taxon>Ditrysia</taxon>
        <taxon>Yponomeutoidea</taxon>
        <taxon>Plutellidae</taxon>
        <taxon>Plutella</taxon>
    </lineage>
</organism>
<feature type="compositionally biased region" description="Polar residues" evidence="1">
    <location>
        <begin position="119"/>
        <end position="134"/>
    </location>
</feature>
<accession>A0A8S4GCU4</accession>